<keyword evidence="1" id="KW-0805">Transcription regulation</keyword>
<dbReference type="Gene3D" id="1.10.357.10">
    <property type="entry name" value="Tetracycline Repressor, domain 2"/>
    <property type="match status" value="1"/>
</dbReference>
<protein>
    <submittedName>
        <fullName evidence="6">TetR/AcrR family transcriptional regulator</fullName>
    </submittedName>
</protein>
<dbReference type="Pfam" id="PF21993">
    <property type="entry name" value="TetR_C_13_2"/>
    <property type="match status" value="1"/>
</dbReference>
<evidence type="ECO:0000256" key="2">
    <source>
        <dbReference type="ARBA" id="ARBA00023125"/>
    </source>
</evidence>
<dbReference type="InterPro" id="IPR054156">
    <property type="entry name" value="YxaF_TetR_C"/>
</dbReference>
<dbReference type="SUPFAM" id="SSF46689">
    <property type="entry name" value="Homeodomain-like"/>
    <property type="match status" value="1"/>
</dbReference>
<organism evidence="6 7">
    <name type="scientific">Herbiconiux aconitum</name>
    <dbReference type="NCBI Taxonomy" id="2970913"/>
    <lineage>
        <taxon>Bacteria</taxon>
        <taxon>Bacillati</taxon>
        <taxon>Actinomycetota</taxon>
        <taxon>Actinomycetes</taxon>
        <taxon>Micrococcales</taxon>
        <taxon>Microbacteriaceae</taxon>
        <taxon>Herbiconiux</taxon>
    </lineage>
</organism>
<proteinExistence type="predicted"/>
<feature type="DNA-binding region" description="H-T-H motif" evidence="4">
    <location>
        <begin position="26"/>
        <end position="45"/>
    </location>
</feature>
<accession>A0ABT2GNH3</accession>
<dbReference type="InterPro" id="IPR036271">
    <property type="entry name" value="Tet_transcr_reg_TetR-rel_C_sf"/>
</dbReference>
<dbReference type="InterPro" id="IPR001647">
    <property type="entry name" value="HTH_TetR"/>
</dbReference>
<evidence type="ECO:0000256" key="1">
    <source>
        <dbReference type="ARBA" id="ARBA00023015"/>
    </source>
</evidence>
<dbReference type="PANTHER" id="PTHR47506">
    <property type="entry name" value="TRANSCRIPTIONAL REGULATORY PROTEIN"/>
    <property type="match status" value="1"/>
</dbReference>
<dbReference type="Pfam" id="PF00440">
    <property type="entry name" value="TetR_N"/>
    <property type="match status" value="1"/>
</dbReference>
<feature type="domain" description="HTH tetR-type" evidence="5">
    <location>
        <begin position="3"/>
        <end position="63"/>
    </location>
</feature>
<sequence>MAADTRTRMVETTARILSERGLYGASFTEILEQSGAARGSIYYHFPKGKDQLVSEAIALVKVQTLEQLGTQRGRTPEELTTAFLGLWKRILENSQFTVGCTILAVTIASDAPQLLDDASDAFRSWRECVAELLHEGGLSLSDATDFAALLLASTEGAIVLARAERDIAPFETVSRQLLGRLHAIQEKAAAN</sequence>
<evidence type="ECO:0000259" key="5">
    <source>
        <dbReference type="PROSITE" id="PS50977"/>
    </source>
</evidence>
<evidence type="ECO:0000256" key="3">
    <source>
        <dbReference type="ARBA" id="ARBA00023163"/>
    </source>
</evidence>
<dbReference type="EMBL" id="JANLCM010000001">
    <property type="protein sequence ID" value="MCS5717738.1"/>
    <property type="molecule type" value="Genomic_DNA"/>
</dbReference>
<reference evidence="6" key="1">
    <citation type="submission" date="2022-08" db="EMBL/GenBank/DDBJ databases">
        <authorList>
            <person name="Deng Y."/>
            <person name="Han X.-F."/>
            <person name="Zhang Y.-Q."/>
        </authorList>
    </citation>
    <scope>NUCLEOTIDE SEQUENCE</scope>
    <source>
        <strain evidence="6">CPCC 205763</strain>
    </source>
</reference>
<dbReference type="PROSITE" id="PS50977">
    <property type="entry name" value="HTH_TETR_2"/>
    <property type="match status" value="1"/>
</dbReference>
<name>A0ABT2GNH3_9MICO</name>
<evidence type="ECO:0000313" key="7">
    <source>
        <dbReference type="Proteomes" id="UP001165584"/>
    </source>
</evidence>
<keyword evidence="7" id="KW-1185">Reference proteome</keyword>
<dbReference type="SUPFAM" id="SSF48498">
    <property type="entry name" value="Tetracyclin repressor-like, C-terminal domain"/>
    <property type="match status" value="1"/>
</dbReference>
<dbReference type="RefSeq" id="WP_259506243.1">
    <property type="nucleotide sequence ID" value="NZ_JANLCM010000001.1"/>
</dbReference>
<keyword evidence="2 4" id="KW-0238">DNA-binding</keyword>
<dbReference type="Proteomes" id="UP001165584">
    <property type="component" value="Unassembled WGS sequence"/>
</dbReference>
<dbReference type="PANTHER" id="PTHR47506:SF3">
    <property type="entry name" value="HTH-TYPE TRANSCRIPTIONAL REGULATOR LMRA"/>
    <property type="match status" value="1"/>
</dbReference>
<evidence type="ECO:0000256" key="4">
    <source>
        <dbReference type="PROSITE-ProRule" id="PRU00335"/>
    </source>
</evidence>
<gene>
    <name evidence="6" type="ORF">N1027_06270</name>
</gene>
<evidence type="ECO:0000313" key="6">
    <source>
        <dbReference type="EMBL" id="MCS5717738.1"/>
    </source>
</evidence>
<comment type="caution">
    <text evidence="6">The sequence shown here is derived from an EMBL/GenBank/DDBJ whole genome shotgun (WGS) entry which is preliminary data.</text>
</comment>
<keyword evidence="3" id="KW-0804">Transcription</keyword>
<dbReference type="InterPro" id="IPR009057">
    <property type="entry name" value="Homeodomain-like_sf"/>
</dbReference>